<dbReference type="EMBL" id="VTOY01000013">
    <property type="protein sequence ID" value="TYZ20634.1"/>
    <property type="molecule type" value="Genomic_DNA"/>
</dbReference>
<dbReference type="SUPFAM" id="SSF53448">
    <property type="entry name" value="Nucleotide-diphospho-sugar transferases"/>
    <property type="match status" value="1"/>
</dbReference>
<dbReference type="Gene3D" id="3.90.550.10">
    <property type="entry name" value="Spore Coat Polysaccharide Biosynthesis Protein SpsA, Chain A"/>
    <property type="match status" value="1"/>
</dbReference>
<evidence type="ECO:0000313" key="3">
    <source>
        <dbReference type="Proteomes" id="UP000323646"/>
    </source>
</evidence>
<feature type="domain" description="Glycosyltransferase 2-like" evidence="1">
    <location>
        <begin position="7"/>
        <end position="168"/>
    </location>
</feature>
<dbReference type="CDD" id="cd00761">
    <property type="entry name" value="Glyco_tranf_GTA_type"/>
    <property type="match status" value="1"/>
</dbReference>
<reference evidence="2 3" key="1">
    <citation type="submission" date="2019-08" db="EMBL/GenBank/DDBJ databases">
        <title>Selenomonas sp. mPRGC5 and Selenomonas sp. mPRGC8 isolated from ruminal fluid of dairy goat (Capra hircus).</title>
        <authorList>
            <person name="Poothong S."/>
            <person name="Nuengjamnong C."/>
            <person name="Tanasupawat S."/>
        </authorList>
    </citation>
    <scope>NUCLEOTIDE SEQUENCE [LARGE SCALE GENOMIC DNA]</scope>
    <source>
        <strain evidence="3">mPRGC5</strain>
    </source>
</reference>
<name>A0A5D6W1J0_9FIRM</name>
<dbReference type="OrthoDB" id="396512at2"/>
<accession>A0A5D6W1J0</accession>
<dbReference type="RefSeq" id="WP_149172126.1">
    <property type="nucleotide sequence ID" value="NZ_VTOY01000013.1"/>
</dbReference>
<dbReference type="PANTHER" id="PTHR22916:SF3">
    <property type="entry name" value="UDP-GLCNAC:BETAGAL BETA-1,3-N-ACETYLGLUCOSAMINYLTRANSFERASE-LIKE PROTEIN 1"/>
    <property type="match status" value="1"/>
</dbReference>
<protein>
    <submittedName>
        <fullName evidence="2">Glycosyltransferase family 2 protein</fullName>
    </submittedName>
</protein>
<dbReference type="Pfam" id="PF00535">
    <property type="entry name" value="Glycos_transf_2"/>
    <property type="match status" value="1"/>
</dbReference>
<evidence type="ECO:0000259" key="1">
    <source>
        <dbReference type="Pfam" id="PF00535"/>
    </source>
</evidence>
<keyword evidence="3" id="KW-1185">Reference proteome</keyword>
<evidence type="ECO:0000313" key="2">
    <source>
        <dbReference type="EMBL" id="TYZ20634.1"/>
    </source>
</evidence>
<dbReference type="InterPro" id="IPR001173">
    <property type="entry name" value="Glyco_trans_2-like"/>
</dbReference>
<keyword evidence="2" id="KW-0808">Transferase</keyword>
<proteinExistence type="predicted"/>
<dbReference type="PANTHER" id="PTHR22916">
    <property type="entry name" value="GLYCOSYLTRANSFERASE"/>
    <property type="match status" value="1"/>
</dbReference>
<sequence length="329" mass="38697">MSDVLVSIIMPVYNVEGYIQQSIESVLKQTLTNIEVLVVDDCGTDTSMEIVKKYARKDDRITIIKQKENKGVSAARNLGIKSARGKYVAFLDSDDYLEEDFLEKMFCCAESNSLDLVISGYVNNEGDMASCRFHRIRKRLMTPKEAMYEMICKNHFDWSPWDKLYLREQLITNDILFNVRYRMGEDLDFVWRYLRCIKKVIFLPLYKYHYVNRMDSATHKKKSDLRLDSVEIMRNIMLKNKCDMKIYLRMRELYAKEIGSCIKDILLLPNMKLKVKSLQVELRKNVIVGVLNKDFSIFIKCAISFFCLPYWLCFWGYKGVSMWSDLDDG</sequence>
<organism evidence="2 3">
    <name type="scientific">Selenomonas ruminis</name>
    <dbReference type="NCBI Taxonomy" id="2593411"/>
    <lineage>
        <taxon>Bacteria</taxon>
        <taxon>Bacillati</taxon>
        <taxon>Bacillota</taxon>
        <taxon>Negativicutes</taxon>
        <taxon>Selenomonadales</taxon>
        <taxon>Selenomonadaceae</taxon>
        <taxon>Selenomonas</taxon>
    </lineage>
</organism>
<dbReference type="GO" id="GO:0016758">
    <property type="term" value="F:hexosyltransferase activity"/>
    <property type="evidence" value="ECO:0007669"/>
    <property type="project" value="UniProtKB-ARBA"/>
</dbReference>
<dbReference type="AlphaFoldDB" id="A0A5D6W1J0"/>
<dbReference type="Proteomes" id="UP000323646">
    <property type="component" value="Unassembled WGS sequence"/>
</dbReference>
<gene>
    <name evidence="2" type="ORF">FZ040_11555</name>
</gene>
<comment type="caution">
    <text evidence="2">The sequence shown here is derived from an EMBL/GenBank/DDBJ whole genome shotgun (WGS) entry which is preliminary data.</text>
</comment>
<dbReference type="InterPro" id="IPR029044">
    <property type="entry name" value="Nucleotide-diphossugar_trans"/>
</dbReference>